<reference evidence="2 3" key="1">
    <citation type="submission" date="2023-10" db="EMBL/GenBank/DDBJ databases">
        <title>Glaciecola aquimarina strain GGW-M5 nov., isolated from a coastal seawater.</title>
        <authorList>
            <person name="Bayburt H."/>
            <person name="Kim J.M."/>
            <person name="Choi B.J."/>
            <person name="Jeon C.O."/>
        </authorList>
    </citation>
    <scope>NUCLEOTIDE SEQUENCE [LARGE SCALE GENOMIC DNA]</scope>
    <source>
        <strain evidence="2 3">KCTC 32108</strain>
    </source>
</reference>
<evidence type="ECO:0000313" key="2">
    <source>
        <dbReference type="EMBL" id="MDU0353405.1"/>
    </source>
</evidence>
<keyword evidence="3" id="KW-1185">Reference proteome</keyword>
<dbReference type="InterPro" id="IPR017850">
    <property type="entry name" value="Alkaline_phosphatase_core_sf"/>
</dbReference>
<evidence type="ECO:0000313" key="3">
    <source>
        <dbReference type="Proteomes" id="UP001247805"/>
    </source>
</evidence>
<dbReference type="SUPFAM" id="SSF53649">
    <property type="entry name" value="Alkaline phosphatase-like"/>
    <property type="match status" value="1"/>
</dbReference>
<gene>
    <name evidence="2" type="ORF">RS130_05190</name>
</gene>
<dbReference type="PANTHER" id="PTHR43751:SF1">
    <property type="entry name" value="SULFATASE ATSG-RELATED"/>
    <property type="match status" value="1"/>
</dbReference>
<name>A0ABU3STS4_9ALTE</name>
<protein>
    <submittedName>
        <fullName evidence="2">Sulfatase-like hydrolase/transferase</fullName>
    </submittedName>
</protein>
<dbReference type="Proteomes" id="UP001247805">
    <property type="component" value="Unassembled WGS sequence"/>
</dbReference>
<proteinExistence type="predicted"/>
<evidence type="ECO:0000259" key="1">
    <source>
        <dbReference type="Pfam" id="PF00884"/>
    </source>
</evidence>
<organism evidence="2 3">
    <name type="scientific">Paraglaciecola aquimarina</name>
    <dbReference type="NCBI Taxonomy" id="1235557"/>
    <lineage>
        <taxon>Bacteria</taxon>
        <taxon>Pseudomonadati</taxon>
        <taxon>Pseudomonadota</taxon>
        <taxon>Gammaproteobacteria</taxon>
        <taxon>Alteromonadales</taxon>
        <taxon>Alteromonadaceae</taxon>
        <taxon>Paraglaciecola</taxon>
    </lineage>
</organism>
<comment type="caution">
    <text evidence="2">The sequence shown here is derived from an EMBL/GenBank/DDBJ whole genome shotgun (WGS) entry which is preliminary data.</text>
</comment>
<sequence>MFAIADDMSHASAYGYKFVQTPNFDQIAQEGVLFKHMFTPSSKCSASRAVAITGRNPWQLELAANHSPEWPRKFKSFVQVLDKNGYHTGFTGKGWGPGNTHGILLTGKEYNQIKRVKKPAAAGINKIDYTENFKAFYQDKPKDQPFFFWFGSKEPHRSYEFKSGVKNGKKFSDLDFLPTFWGDSDYVKHDILDYAIEVEDYDTKLGEILQYIESQGELDNTLIIVTSDNGMPFPRYKGHPFDFSTRVPFAVKWPHKIVNPGRVVDSFASFTDIAPTILAAAHSADS</sequence>
<feature type="domain" description="Sulfatase N-terminal" evidence="1">
    <location>
        <begin position="5"/>
        <end position="282"/>
    </location>
</feature>
<dbReference type="InterPro" id="IPR000917">
    <property type="entry name" value="Sulfatase_N"/>
</dbReference>
<dbReference type="Gene3D" id="3.40.720.10">
    <property type="entry name" value="Alkaline Phosphatase, subunit A"/>
    <property type="match status" value="1"/>
</dbReference>
<dbReference type="RefSeq" id="WP_316027973.1">
    <property type="nucleotide sequence ID" value="NZ_JAWDIO010000002.1"/>
</dbReference>
<dbReference type="Pfam" id="PF00884">
    <property type="entry name" value="Sulfatase"/>
    <property type="match status" value="1"/>
</dbReference>
<dbReference type="PANTHER" id="PTHR43751">
    <property type="entry name" value="SULFATASE"/>
    <property type="match status" value="1"/>
</dbReference>
<accession>A0ABU3STS4</accession>
<dbReference type="EMBL" id="JAWDIO010000002">
    <property type="protein sequence ID" value="MDU0353405.1"/>
    <property type="molecule type" value="Genomic_DNA"/>
</dbReference>
<dbReference type="InterPro" id="IPR052701">
    <property type="entry name" value="GAG_Ulvan_Degrading_Sulfatases"/>
</dbReference>